<evidence type="ECO:0000256" key="1">
    <source>
        <dbReference type="SAM" id="MobiDB-lite"/>
    </source>
</evidence>
<protein>
    <submittedName>
        <fullName evidence="2">Uncharacterized protein</fullName>
    </submittedName>
</protein>
<dbReference type="AlphaFoldDB" id="A0A0D3KZE0"/>
<feature type="region of interest" description="Disordered" evidence="1">
    <location>
        <begin position="175"/>
        <end position="199"/>
    </location>
</feature>
<proteinExistence type="predicted"/>
<dbReference type="KEGG" id="ehx:EMIHUDRAFT_433232"/>
<feature type="region of interest" description="Disordered" evidence="1">
    <location>
        <begin position="1"/>
        <end position="24"/>
    </location>
</feature>
<sequence length="199" mass="21440">MLDTASLRESLPDSPSRGGKAPPYDAVQMSLDLQERYDVDVDLTGTKLAAVTSSLRECLSPRTFAFLQTLCEPVFSRLSPDLVNVEAMLRQLETALVRSLDVCSRGVEGEDPEKLFEPLAGSLVAMLRDVVSNPAKVVENARLKASDEARQGERDAAKKAKAAAKEAKRALAASRKAARLAQRQEGGREEIAAGGDEAE</sequence>
<organism evidence="2 3">
    <name type="scientific">Emiliania huxleyi (strain CCMP1516)</name>
    <dbReference type="NCBI Taxonomy" id="280463"/>
    <lineage>
        <taxon>Eukaryota</taxon>
        <taxon>Haptista</taxon>
        <taxon>Haptophyta</taxon>
        <taxon>Prymnesiophyceae</taxon>
        <taxon>Isochrysidales</taxon>
        <taxon>Noelaerhabdaceae</taxon>
        <taxon>Emiliania</taxon>
    </lineage>
</organism>
<evidence type="ECO:0000313" key="2">
    <source>
        <dbReference type="EnsemblProtists" id="EOD41125"/>
    </source>
</evidence>
<evidence type="ECO:0000313" key="3">
    <source>
        <dbReference type="Proteomes" id="UP000013827"/>
    </source>
</evidence>
<reference evidence="3" key="1">
    <citation type="journal article" date="2013" name="Nature">
        <title>Pan genome of the phytoplankton Emiliania underpins its global distribution.</title>
        <authorList>
            <person name="Read B.A."/>
            <person name="Kegel J."/>
            <person name="Klute M.J."/>
            <person name="Kuo A."/>
            <person name="Lefebvre S.C."/>
            <person name="Maumus F."/>
            <person name="Mayer C."/>
            <person name="Miller J."/>
            <person name="Monier A."/>
            <person name="Salamov A."/>
            <person name="Young J."/>
            <person name="Aguilar M."/>
            <person name="Claverie J.M."/>
            <person name="Frickenhaus S."/>
            <person name="Gonzalez K."/>
            <person name="Herman E.K."/>
            <person name="Lin Y.C."/>
            <person name="Napier J."/>
            <person name="Ogata H."/>
            <person name="Sarno A.F."/>
            <person name="Shmutz J."/>
            <person name="Schroeder D."/>
            <person name="de Vargas C."/>
            <person name="Verret F."/>
            <person name="von Dassow P."/>
            <person name="Valentin K."/>
            <person name="Van de Peer Y."/>
            <person name="Wheeler G."/>
            <person name="Dacks J.B."/>
            <person name="Delwiche C.F."/>
            <person name="Dyhrman S.T."/>
            <person name="Glockner G."/>
            <person name="John U."/>
            <person name="Richards T."/>
            <person name="Worden A.Z."/>
            <person name="Zhang X."/>
            <person name="Grigoriev I.V."/>
            <person name="Allen A.E."/>
            <person name="Bidle K."/>
            <person name="Borodovsky M."/>
            <person name="Bowler C."/>
            <person name="Brownlee C."/>
            <person name="Cock J.M."/>
            <person name="Elias M."/>
            <person name="Gladyshev V.N."/>
            <person name="Groth M."/>
            <person name="Guda C."/>
            <person name="Hadaegh A."/>
            <person name="Iglesias-Rodriguez M.D."/>
            <person name="Jenkins J."/>
            <person name="Jones B.M."/>
            <person name="Lawson T."/>
            <person name="Leese F."/>
            <person name="Lindquist E."/>
            <person name="Lobanov A."/>
            <person name="Lomsadze A."/>
            <person name="Malik S.B."/>
            <person name="Marsh M.E."/>
            <person name="Mackinder L."/>
            <person name="Mock T."/>
            <person name="Mueller-Roeber B."/>
            <person name="Pagarete A."/>
            <person name="Parker M."/>
            <person name="Probert I."/>
            <person name="Quesneville H."/>
            <person name="Raines C."/>
            <person name="Rensing S.A."/>
            <person name="Riano-Pachon D.M."/>
            <person name="Richier S."/>
            <person name="Rokitta S."/>
            <person name="Shiraiwa Y."/>
            <person name="Soanes D.M."/>
            <person name="van der Giezen M."/>
            <person name="Wahlund T.M."/>
            <person name="Williams B."/>
            <person name="Wilson W."/>
            <person name="Wolfe G."/>
            <person name="Wurch L.L."/>
        </authorList>
    </citation>
    <scope>NUCLEOTIDE SEQUENCE</scope>
</reference>
<dbReference type="Proteomes" id="UP000013827">
    <property type="component" value="Unassembled WGS sequence"/>
</dbReference>
<keyword evidence="3" id="KW-1185">Reference proteome</keyword>
<dbReference type="GeneID" id="17286394"/>
<reference evidence="2" key="2">
    <citation type="submission" date="2024-10" db="UniProtKB">
        <authorList>
            <consortium name="EnsemblProtists"/>
        </authorList>
    </citation>
    <scope>IDENTIFICATION</scope>
</reference>
<accession>A0A0D3KZE0</accession>
<dbReference type="RefSeq" id="XP_005793554.1">
    <property type="nucleotide sequence ID" value="XM_005793497.1"/>
</dbReference>
<dbReference type="PaxDb" id="2903-EOD41125"/>
<dbReference type="HOGENOM" id="CLU_1374446_0_0_1"/>
<dbReference type="EnsemblProtists" id="EOD41125">
    <property type="protein sequence ID" value="EOD41125"/>
    <property type="gene ID" value="EMIHUDRAFT_433232"/>
</dbReference>
<name>A0A0D3KZE0_EMIH1</name>